<comment type="subcellular location">
    <subcellularLocation>
        <location evidence="1">Secreted</location>
    </subcellularLocation>
</comment>
<dbReference type="PANTHER" id="PTHR34819:SF3">
    <property type="entry name" value="CELL SURFACE PROTEIN"/>
    <property type="match status" value="1"/>
</dbReference>
<feature type="domain" description="DUF7507" evidence="8">
    <location>
        <begin position="1278"/>
        <end position="1323"/>
    </location>
</feature>
<feature type="domain" description="DUF7507" evidence="8">
    <location>
        <begin position="767"/>
        <end position="855"/>
    </location>
</feature>
<dbReference type="GO" id="GO:0005576">
    <property type="term" value="C:extracellular region"/>
    <property type="evidence" value="ECO:0007669"/>
    <property type="project" value="UniProtKB-SubCell"/>
</dbReference>
<dbReference type="Pfam" id="PF01345">
    <property type="entry name" value="DUF11"/>
    <property type="match status" value="1"/>
</dbReference>
<dbReference type="InterPro" id="IPR001434">
    <property type="entry name" value="OmcB-like_DUF11"/>
</dbReference>
<evidence type="ECO:0000259" key="7">
    <source>
        <dbReference type="Pfam" id="PF21959"/>
    </source>
</evidence>
<accession>A0A3Q8X637</accession>
<feature type="domain" description="GEVED" evidence="6">
    <location>
        <begin position="464"/>
        <end position="558"/>
    </location>
</feature>
<evidence type="ECO:0000313" key="10">
    <source>
        <dbReference type="Proteomes" id="UP000272528"/>
    </source>
</evidence>
<evidence type="ECO:0000259" key="4">
    <source>
        <dbReference type="Pfam" id="PF01345"/>
    </source>
</evidence>
<gene>
    <name evidence="9" type="ORF">EJC50_17320</name>
</gene>
<dbReference type="SUPFAM" id="SSF117074">
    <property type="entry name" value="Hypothetical protein PA1324"/>
    <property type="match status" value="1"/>
</dbReference>
<dbReference type="NCBIfam" id="TIGR01451">
    <property type="entry name" value="B_ant_repeat"/>
    <property type="match status" value="9"/>
</dbReference>
<dbReference type="EMBL" id="CP034437">
    <property type="protein sequence ID" value="AZN41232.1"/>
    <property type="molecule type" value="Genomic_DNA"/>
</dbReference>
<feature type="domain" description="DUF7507" evidence="8">
    <location>
        <begin position="1177"/>
        <end position="1266"/>
    </location>
</feature>
<dbReference type="Gene3D" id="2.60.40.10">
    <property type="entry name" value="Immunoglobulins"/>
    <property type="match status" value="3"/>
</dbReference>
<sequence>MPALVTGIVFNDLNHNGVFNPGEPGIPNVFVVLFSNAGGTCTSIQTDAGGNYTFQIVTPGTYTIYETVANPGLTCPPTAFTQPAGFTMSNGPRKLTITVTNAQIVGNVVLGNNNFSHDTNTNSLACTTSMIQFSGRPTVWFNINIVTGTAIPQGTVNPPLEINAIGYNTLDNYIYGYDQLNNNIVRVDNSGNVIVLSPLPPGLPVNTYNVGTFDLNGFLYISSNELSRFFVIDLRPNSSTFMKLVNPANGFQEQTSNFGVALSRVLNVSDWVFRPQDGNLYGITPTGIMQRIVPATGAISNVTTSPQRTGPFGAIALDATGTIYAISNSDGNIYRYTIAGNTASAAVFSSTITTSFNDATMCTLATINLDFGDAPDTSAGNGPDNYSTLLESNGPRHGIVNNLRLGTQITAEANALQNSDATGDDIPLGIQDDGLLVPLPGLPFNATQYSISVRVTNTTGSPANLYGWVDFNGDGIFQANEAAPVAVVPSLAGVQTIPLVFSITAGITQSADHTFARLRLTTDTLVNDNLSVVPAPPPPDTRSLGPATDGEVEDYNVQIAVPVQLDILKVPFPLQALPGDPITYRISVKNPASFALTNVRIEDTLLGLIDILSILPANSAVELTATFIVPPDALAGTLIPNTVTATSDQSLPAQADAIISVLPVFSMTITKSPDRITVPAGDIVTYTIIVTNTSNTSITNVIVKDDLVGLSETIPVLAPGEARQFLVPFRVPPGAFAGTTFTNLTVAQSDQADPVSDTATIIVPPIPSIFIFKSVEPQIAAPGETVTYTITVSNAGNQTLTNVHIVDPQLSVDQIYDALKPGDSVIITVPFVIPLTAGQGDTIVNISTVTTDQTGPAQSNAVVEVLGQPEITLAKSVSPQDGFPGDPVVYTFVVSNTGNTVLTNVVLTDPLIGVNLPIGTLAVSEIRSFDVPFIVPNTASPFINRATATGNFNTLTVTASDDAALTILPVNAAFTLEKSVDQPLANAGDTVSFTFTITNIGNVPLTSVVIDDPLLSFSTTIISLESGASVTETIPFVIPDSAAAGTVFTNVVTVTTTETGPQQATATVTVDDAPALTLSKTPDVDNVLPGGTINYTITVTNTGNVPLTNVTVRDALLGISTVIPLLAVGASQSLTPAFIVPLATPVDTVIVNLSTAFSDQTDTIAAEAHVLVNPLPPVMTVTKTSDVLTAAPGDTITYTITIANPGTIILTGIVLTDDVLGVAVDIGTLDPGGSQVLNFFFIVPEGTPAGSTIINTAVATSDQTNPSEATVSVLVDPSPAISIVKTSDIAEAAPGEEVIFTIVVENTGNTSLTDVTVSDATLSFNVIIPSLPIGGNLVIPIPFITPIVPAGTVLTNTATASSNETEPASSTAEVTVLPEFLLTLLKRVEPASALPGETVTFFFEIQNSSNAALTNLHFLDPLLGIDKTVETVPAGFTVLLSRTFTIPADAIGGTIITNEAELSSDQTAPVIATADVAVIAAPELTISKTVFPPVALPGEVVFFRMQGVNTGNVPLFNISFNDPLLGLVGTVVSQDIGETLSLIVPFTVPADTVPGSTIVNTVLVGSEQTGLLSASATVRVIGLPLSVTKSADRPNIFVGDRVRFTIIVANQSDITVTDAIVNDVLQDGTRFVPGSVQINRILAPGANPAQGISIGNLAPGHSVEVSFLAEQLVALQGERLRNQASVIFSPEGTFQRFTIRSNVVDIRVEENEE</sequence>
<evidence type="ECO:0000256" key="1">
    <source>
        <dbReference type="ARBA" id="ARBA00004613"/>
    </source>
</evidence>
<protein>
    <submittedName>
        <fullName evidence="9">DUF11 domain-containing protein</fullName>
    </submittedName>
</protein>
<dbReference type="KEGG" id="palb:EJC50_17320"/>
<dbReference type="OrthoDB" id="2490638at2"/>
<dbReference type="InterPro" id="IPR051172">
    <property type="entry name" value="Chlamydia_OmcB"/>
</dbReference>
<dbReference type="InterPro" id="IPR047589">
    <property type="entry name" value="DUF11_rpt"/>
</dbReference>
<organism evidence="9 10">
    <name type="scientific">Paenibacillus albus</name>
    <dbReference type="NCBI Taxonomy" id="2495582"/>
    <lineage>
        <taxon>Bacteria</taxon>
        <taxon>Bacillati</taxon>
        <taxon>Bacillota</taxon>
        <taxon>Bacilli</taxon>
        <taxon>Bacillales</taxon>
        <taxon>Paenibacillaceae</taxon>
        <taxon>Paenibacillus</taxon>
    </lineage>
</organism>
<reference evidence="10" key="1">
    <citation type="submission" date="2018-12" db="EMBL/GenBank/DDBJ databases">
        <title>Genome sequence of Peanibacillus sp.</title>
        <authorList>
            <person name="Subramani G."/>
            <person name="Srinivasan S."/>
            <person name="Kim M.K."/>
        </authorList>
    </citation>
    <scope>NUCLEOTIDE SEQUENCE [LARGE SCALE GENOMIC DNA]</scope>
    <source>
        <strain evidence="10">18JY67-1</strain>
    </source>
</reference>
<proteinExistence type="predicted"/>
<keyword evidence="3" id="KW-0732">Signal</keyword>
<dbReference type="RefSeq" id="WP_126016939.1">
    <property type="nucleotide sequence ID" value="NZ_CP034437.1"/>
</dbReference>
<evidence type="ECO:0000256" key="3">
    <source>
        <dbReference type="ARBA" id="ARBA00022729"/>
    </source>
</evidence>
<feature type="domain" description="DUF6923" evidence="7">
    <location>
        <begin position="150"/>
        <end position="362"/>
    </location>
</feature>
<feature type="domain" description="DUF7507" evidence="8">
    <location>
        <begin position="972"/>
        <end position="1063"/>
    </location>
</feature>
<keyword evidence="10" id="KW-1185">Reference proteome</keyword>
<name>A0A3Q8X637_9BACL</name>
<feature type="domain" description="DUF11" evidence="4">
    <location>
        <begin position="1585"/>
        <end position="1686"/>
    </location>
</feature>
<dbReference type="Pfam" id="PF24346">
    <property type="entry name" value="DUF7507"/>
    <property type="match status" value="7"/>
</dbReference>
<dbReference type="InterPro" id="IPR045474">
    <property type="entry name" value="GEVED"/>
</dbReference>
<evidence type="ECO:0000259" key="6">
    <source>
        <dbReference type="Pfam" id="PF20009"/>
    </source>
</evidence>
<dbReference type="SUPFAM" id="SSF63825">
    <property type="entry name" value="YWTD domain"/>
    <property type="match status" value="1"/>
</dbReference>
<dbReference type="Pfam" id="PF17210">
    <property type="entry name" value="SdrD_B"/>
    <property type="match status" value="1"/>
</dbReference>
<evidence type="ECO:0000256" key="2">
    <source>
        <dbReference type="ARBA" id="ARBA00022525"/>
    </source>
</evidence>
<dbReference type="Gene3D" id="2.115.10.10">
    <property type="entry name" value="Tachylectin 2"/>
    <property type="match status" value="1"/>
</dbReference>
<dbReference type="Pfam" id="PF21959">
    <property type="entry name" value="DUF6923"/>
    <property type="match status" value="1"/>
</dbReference>
<feature type="domain" description="DUF7507" evidence="8">
    <location>
        <begin position="868"/>
        <end position="915"/>
    </location>
</feature>
<evidence type="ECO:0000313" key="9">
    <source>
        <dbReference type="EMBL" id="AZN41232.1"/>
    </source>
</evidence>
<feature type="domain" description="DUF7507" evidence="8">
    <location>
        <begin position="666"/>
        <end position="760"/>
    </location>
</feature>
<dbReference type="Pfam" id="PF20009">
    <property type="entry name" value="GEVED"/>
    <property type="match status" value="1"/>
</dbReference>
<keyword evidence="2" id="KW-0964">Secreted</keyword>
<dbReference type="Proteomes" id="UP000272528">
    <property type="component" value="Chromosome"/>
</dbReference>
<dbReference type="InterPro" id="IPR055354">
    <property type="entry name" value="DUF7507"/>
</dbReference>
<dbReference type="PANTHER" id="PTHR34819">
    <property type="entry name" value="LARGE CYSTEINE-RICH PERIPLASMIC PROTEIN OMCB"/>
    <property type="match status" value="1"/>
</dbReference>
<evidence type="ECO:0000259" key="8">
    <source>
        <dbReference type="Pfam" id="PF24346"/>
    </source>
</evidence>
<evidence type="ECO:0000259" key="5">
    <source>
        <dbReference type="Pfam" id="PF17210"/>
    </source>
</evidence>
<dbReference type="InterPro" id="IPR054215">
    <property type="entry name" value="DUF6923"/>
</dbReference>
<dbReference type="InterPro" id="IPR013783">
    <property type="entry name" value="Ig-like_fold"/>
</dbReference>
<dbReference type="InterPro" id="IPR033764">
    <property type="entry name" value="Sdr_B"/>
</dbReference>
<feature type="domain" description="DUF7507" evidence="8">
    <location>
        <begin position="1073"/>
        <end position="1136"/>
    </location>
</feature>
<feature type="domain" description="SD-repeat containing protein B" evidence="5">
    <location>
        <begin position="8"/>
        <end position="68"/>
    </location>
</feature>